<feature type="domain" description="CcmH/CycL/Ccl2/NrfF N-terminal" evidence="8">
    <location>
        <begin position="8"/>
        <end position="146"/>
    </location>
</feature>
<evidence type="ECO:0000313" key="9">
    <source>
        <dbReference type="EMBL" id="WMS88150.1"/>
    </source>
</evidence>
<keyword evidence="5" id="KW-0201">Cytochrome c-type biogenesis</keyword>
<dbReference type="PANTHER" id="PTHR47870:SF1">
    <property type="entry name" value="CYTOCHROME C-TYPE BIOGENESIS PROTEIN CCMH"/>
    <property type="match status" value="1"/>
</dbReference>
<evidence type="ECO:0000256" key="5">
    <source>
        <dbReference type="ARBA" id="ARBA00022748"/>
    </source>
</evidence>
<keyword evidence="7" id="KW-1133">Transmembrane helix</keyword>
<evidence type="ECO:0000256" key="2">
    <source>
        <dbReference type="ARBA" id="ARBA00022617"/>
    </source>
</evidence>
<dbReference type="PANTHER" id="PTHR47870">
    <property type="entry name" value="CYTOCHROME C-TYPE BIOGENESIS PROTEIN CCMH"/>
    <property type="match status" value="1"/>
</dbReference>
<keyword evidence="10" id="KW-1185">Reference proteome</keyword>
<evidence type="ECO:0000256" key="6">
    <source>
        <dbReference type="ARBA" id="ARBA00023004"/>
    </source>
</evidence>
<dbReference type="GO" id="GO:0005886">
    <property type="term" value="C:plasma membrane"/>
    <property type="evidence" value="ECO:0007669"/>
    <property type="project" value="TreeGrafter"/>
</dbReference>
<dbReference type="KEGG" id="plei:Q9312_04355"/>
<evidence type="ECO:0000256" key="4">
    <source>
        <dbReference type="ARBA" id="ARBA00022729"/>
    </source>
</evidence>
<keyword evidence="4 7" id="KW-0732">Signal</keyword>
<dbReference type="Proteomes" id="UP001239782">
    <property type="component" value="Chromosome"/>
</dbReference>
<gene>
    <name evidence="9" type="ORF">Q9312_04355</name>
</gene>
<keyword evidence="7" id="KW-0472">Membrane</keyword>
<evidence type="ECO:0000256" key="1">
    <source>
        <dbReference type="ARBA" id="ARBA00010342"/>
    </source>
</evidence>
<dbReference type="Pfam" id="PF03918">
    <property type="entry name" value="CcmH"/>
    <property type="match status" value="1"/>
</dbReference>
<dbReference type="FunFam" id="1.10.8.640:FF:000001">
    <property type="entry name" value="Cytochrome c-type biogenesis protein"/>
    <property type="match status" value="1"/>
</dbReference>
<accession>A0AA51X8J7</accession>
<evidence type="ECO:0000313" key="10">
    <source>
        <dbReference type="Proteomes" id="UP001239782"/>
    </source>
</evidence>
<organism evidence="9 10">
    <name type="scientific">Pleionea litopenaei</name>
    <dbReference type="NCBI Taxonomy" id="3070815"/>
    <lineage>
        <taxon>Bacteria</taxon>
        <taxon>Pseudomonadati</taxon>
        <taxon>Pseudomonadota</taxon>
        <taxon>Gammaproteobacteria</taxon>
        <taxon>Oceanospirillales</taxon>
        <taxon>Pleioneaceae</taxon>
        <taxon>Pleionea</taxon>
    </lineage>
</organism>
<dbReference type="GO" id="GO:0046872">
    <property type="term" value="F:metal ion binding"/>
    <property type="evidence" value="ECO:0007669"/>
    <property type="project" value="UniProtKB-KW"/>
</dbReference>
<sequence>MSWLRVLVFALAFNLSWASKAILEFDSEQQKELYEQLITELRCPKCLNQSIADSNAGISDDLRNIVYEKVKQGQSGEDIKSFLQQRYGDFILYKPEVRGTNLILWFGPGILLILTIVFLVYRFMSNKPSNYQELSEQERLAIDQLLNDEESSGSSSQNNRQDK</sequence>
<evidence type="ECO:0000256" key="7">
    <source>
        <dbReference type="RuleBase" id="RU364112"/>
    </source>
</evidence>
<evidence type="ECO:0000256" key="3">
    <source>
        <dbReference type="ARBA" id="ARBA00022723"/>
    </source>
</evidence>
<dbReference type="GO" id="GO:0017004">
    <property type="term" value="P:cytochrome complex assembly"/>
    <property type="evidence" value="ECO:0007669"/>
    <property type="project" value="UniProtKB-KW"/>
</dbReference>
<dbReference type="Gene3D" id="1.10.8.640">
    <property type="entry name" value="Cytochrome C biogenesis protein"/>
    <property type="match status" value="1"/>
</dbReference>
<dbReference type="AlphaFoldDB" id="A0AA51X8J7"/>
<dbReference type="InterPro" id="IPR051263">
    <property type="entry name" value="C-type_cytochrome_biogenesis"/>
</dbReference>
<evidence type="ECO:0000259" key="8">
    <source>
        <dbReference type="Pfam" id="PF03918"/>
    </source>
</evidence>
<keyword evidence="3 7" id="KW-0479">Metal-binding</keyword>
<dbReference type="RefSeq" id="WP_309203353.1">
    <property type="nucleotide sequence ID" value="NZ_CP133548.1"/>
</dbReference>
<feature type="chain" id="PRO_5041487017" description="Cytochrome c-type biogenesis protein" evidence="7">
    <location>
        <begin position="22"/>
        <end position="163"/>
    </location>
</feature>
<feature type="signal peptide" evidence="7">
    <location>
        <begin position="1"/>
        <end position="21"/>
    </location>
</feature>
<proteinExistence type="inferred from homology"/>
<dbReference type="CDD" id="cd16378">
    <property type="entry name" value="CcmH_N"/>
    <property type="match status" value="1"/>
</dbReference>
<dbReference type="EMBL" id="CP133548">
    <property type="protein sequence ID" value="WMS88150.1"/>
    <property type="molecule type" value="Genomic_DNA"/>
</dbReference>
<comment type="function">
    <text evidence="7">Possible subunit of a heme lyase.</text>
</comment>
<reference evidence="9 10" key="1">
    <citation type="submission" date="2023-08" db="EMBL/GenBank/DDBJ databases">
        <title>Pleionea litopenaei sp. nov., isolated from stomach of juvenile Litopenaeus vannamei.</title>
        <authorList>
            <person name="Rho A.M."/>
            <person name="Hwang C.Y."/>
        </authorList>
    </citation>
    <scope>NUCLEOTIDE SEQUENCE [LARGE SCALE GENOMIC DNA]</scope>
    <source>
        <strain evidence="9 10">HL-JVS1</strain>
    </source>
</reference>
<comment type="similarity">
    <text evidence="1 7">Belongs to the CcmH/CycL/Ccl2/NrfF family.</text>
</comment>
<keyword evidence="6 7" id="KW-0408">Iron</keyword>
<dbReference type="InterPro" id="IPR038297">
    <property type="entry name" value="CcmH/CycL/NrfF/Ccl2_sf"/>
</dbReference>
<keyword evidence="2 7" id="KW-0349">Heme</keyword>
<feature type="transmembrane region" description="Helical" evidence="7">
    <location>
        <begin position="102"/>
        <end position="121"/>
    </location>
</feature>
<protein>
    <recommendedName>
        <fullName evidence="7">Cytochrome c-type biogenesis protein</fullName>
    </recommendedName>
</protein>
<name>A0AA51X8J7_9GAMM</name>
<keyword evidence="7" id="KW-0812">Transmembrane</keyword>
<dbReference type="InterPro" id="IPR005616">
    <property type="entry name" value="CcmH/CycL/Ccl2/NrfF_N"/>
</dbReference>